<dbReference type="GO" id="GO:0020037">
    <property type="term" value="F:heme binding"/>
    <property type="evidence" value="ECO:0007669"/>
    <property type="project" value="InterPro"/>
</dbReference>
<feature type="transmembrane region" description="Helical" evidence="6">
    <location>
        <begin position="61"/>
        <end position="83"/>
    </location>
</feature>
<keyword evidence="4 5" id="KW-0408">Iron</keyword>
<keyword evidence="5" id="KW-0349">Heme</keyword>
<dbReference type="GO" id="GO:0016705">
    <property type="term" value="F:oxidoreductase activity, acting on paired donors, with incorporation or reduction of molecular oxygen"/>
    <property type="evidence" value="ECO:0007669"/>
    <property type="project" value="InterPro"/>
</dbReference>
<proteinExistence type="inferred from homology"/>
<dbReference type="PRINTS" id="PR00465">
    <property type="entry name" value="EP450IV"/>
</dbReference>
<comment type="cofactor">
    <cofactor evidence="1 5">
        <name>heme</name>
        <dbReference type="ChEBI" id="CHEBI:30413"/>
    </cofactor>
</comment>
<sequence>MGHTGVATWLTSAALGVAFHGFTQLGELDLVVPQALGCLLTLALALFYADIQLFNATKADAAATVAVSAVGFLLSLTASTLIYRVFFHRLRKFPGPLGAKMSKFHSVYLSWNLQYHLEIEKLHKQYGDVVRTGPRELSVARISPLNDLITCRKSPFYSMSDRKMERQGLAFTTDFEDHRKRRRAWDISLTLQQTAKYDAPMQSMISLFLDRLSAPQQVGKPVDATEWISWLSYDIMGVVGYGKDFGNLRSAHEHAAVKGLREAMISFGVLRQVPWLGNFLAHFPGGEGPMGPFAKYCKDLVAEKRRALSAQRQGLESPTDIVTWLIKAFEEKQPYAAHTVAGLDDDSRALVIGGADTSSATMVNILYYLCIHPHVMKTLQSELDAVFADGPASFTYEAVDRVPLVEAIITETLRLQPPVPSGQPRVTPPEGLHIPAGKNEEGDLYIPGDTVVLQPQWLIQRDERYFERAEDFVPERWVPGAPEAKMVKERTAFFPFQVGMYHCVGKQLAIWEMKSVLARIALQFDVGFAPGEDGEAFIKGIKDTWTLTLPPLQLVFSKRKAGKA</sequence>
<dbReference type="InParanoid" id="K2RAE7"/>
<evidence type="ECO:0000313" key="8">
    <source>
        <dbReference type="Proteomes" id="UP000007129"/>
    </source>
</evidence>
<dbReference type="PANTHER" id="PTHR24305:SF78">
    <property type="entry name" value="P450, PUTATIVE (EUROFUNG)-RELATED"/>
    <property type="match status" value="1"/>
</dbReference>
<dbReference type="VEuPathDB" id="FungiDB:MPH_11473"/>
<evidence type="ECO:0000256" key="5">
    <source>
        <dbReference type="PIRSR" id="PIRSR602403-1"/>
    </source>
</evidence>
<dbReference type="GO" id="GO:0005506">
    <property type="term" value="F:iron ion binding"/>
    <property type="evidence" value="ECO:0007669"/>
    <property type="project" value="InterPro"/>
</dbReference>
<dbReference type="HOGENOM" id="CLU_001570_14_10_1"/>
<dbReference type="STRING" id="1126212.K2RAE7"/>
<gene>
    <name evidence="7" type="ORF">MPH_11473</name>
</gene>
<evidence type="ECO:0000256" key="2">
    <source>
        <dbReference type="ARBA" id="ARBA00010617"/>
    </source>
</evidence>
<dbReference type="InterPro" id="IPR001128">
    <property type="entry name" value="Cyt_P450"/>
</dbReference>
<dbReference type="EMBL" id="AHHD01000469">
    <property type="protein sequence ID" value="EKG11458.1"/>
    <property type="molecule type" value="Genomic_DNA"/>
</dbReference>
<reference evidence="7 8" key="1">
    <citation type="journal article" date="2012" name="BMC Genomics">
        <title>Tools to kill: Genome of one of the most destructive plant pathogenic fungi Macrophomina phaseolina.</title>
        <authorList>
            <person name="Islam M.S."/>
            <person name="Haque M.S."/>
            <person name="Islam M.M."/>
            <person name="Emdad E.M."/>
            <person name="Halim A."/>
            <person name="Hossen Q.M.M."/>
            <person name="Hossain M.Z."/>
            <person name="Ahmed B."/>
            <person name="Rahim S."/>
            <person name="Rahman M.S."/>
            <person name="Alam M.M."/>
            <person name="Hou S."/>
            <person name="Wan X."/>
            <person name="Saito J.A."/>
            <person name="Alam M."/>
        </authorList>
    </citation>
    <scope>NUCLEOTIDE SEQUENCE [LARGE SCALE GENOMIC DNA]</scope>
    <source>
        <strain evidence="7 8">MS6</strain>
    </source>
</reference>
<comment type="similarity">
    <text evidence="2">Belongs to the cytochrome P450 family.</text>
</comment>
<name>K2RAE7_MACPH</name>
<keyword evidence="6" id="KW-0812">Transmembrane</keyword>
<protein>
    <submittedName>
        <fullName evidence="7">Cytochrome P450</fullName>
    </submittedName>
</protein>
<dbReference type="SUPFAM" id="SSF48264">
    <property type="entry name" value="Cytochrome P450"/>
    <property type="match status" value="1"/>
</dbReference>
<feature type="transmembrane region" description="Helical" evidence="6">
    <location>
        <begin position="30"/>
        <end position="49"/>
    </location>
</feature>
<evidence type="ECO:0000256" key="6">
    <source>
        <dbReference type="SAM" id="Phobius"/>
    </source>
</evidence>
<keyword evidence="3 5" id="KW-0479">Metal-binding</keyword>
<dbReference type="OrthoDB" id="6692864at2759"/>
<dbReference type="InterPro" id="IPR002403">
    <property type="entry name" value="Cyt_P450_E_grp-IV"/>
</dbReference>
<keyword evidence="6" id="KW-1133">Transmembrane helix</keyword>
<dbReference type="Pfam" id="PF00067">
    <property type="entry name" value="p450"/>
    <property type="match status" value="1"/>
</dbReference>
<organism evidence="7 8">
    <name type="scientific">Macrophomina phaseolina (strain MS6)</name>
    <name type="common">Charcoal rot fungus</name>
    <dbReference type="NCBI Taxonomy" id="1126212"/>
    <lineage>
        <taxon>Eukaryota</taxon>
        <taxon>Fungi</taxon>
        <taxon>Dikarya</taxon>
        <taxon>Ascomycota</taxon>
        <taxon>Pezizomycotina</taxon>
        <taxon>Dothideomycetes</taxon>
        <taxon>Dothideomycetes incertae sedis</taxon>
        <taxon>Botryosphaeriales</taxon>
        <taxon>Botryosphaeriaceae</taxon>
        <taxon>Macrophomina</taxon>
    </lineage>
</organism>
<dbReference type="GO" id="GO:0004497">
    <property type="term" value="F:monooxygenase activity"/>
    <property type="evidence" value="ECO:0007669"/>
    <property type="project" value="InterPro"/>
</dbReference>
<evidence type="ECO:0000256" key="4">
    <source>
        <dbReference type="ARBA" id="ARBA00023004"/>
    </source>
</evidence>
<dbReference type="Gene3D" id="1.10.630.10">
    <property type="entry name" value="Cytochrome P450"/>
    <property type="match status" value="1"/>
</dbReference>
<accession>K2RAE7</accession>
<evidence type="ECO:0000256" key="1">
    <source>
        <dbReference type="ARBA" id="ARBA00001971"/>
    </source>
</evidence>
<dbReference type="AlphaFoldDB" id="K2RAE7"/>
<evidence type="ECO:0000256" key="3">
    <source>
        <dbReference type="ARBA" id="ARBA00022723"/>
    </source>
</evidence>
<dbReference type="PANTHER" id="PTHR24305">
    <property type="entry name" value="CYTOCHROME P450"/>
    <property type="match status" value="1"/>
</dbReference>
<evidence type="ECO:0000313" key="7">
    <source>
        <dbReference type="EMBL" id="EKG11458.1"/>
    </source>
</evidence>
<comment type="caution">
    <text evidence="7">The sequence shown here is derived from an EMBL/GenBank/DDBJ whole genome shotgun (WGS) entry which is preliminary data.</text>
</comment>
<feature type="binding site" description="axial binding residue" evidence="5">
    <location>
        <position position="503"/>
    </location>
    <ligand>
        <name>heme</name>
        <dbReference type="ChEBI" id="CHEBI:30413"/>
    </ligand>
    <ligandPart>
        <name>Fe</name>
        <dbReference type="ChEBI" id="CHEBI:18248"/>
    </ligandPart>
</feature>
<dbReference type="PRINTS" id="PR00385">
    <property type="entry name" value="P450"/>
</dbReference>
<keyword evidence="6" id="KW-0472">Membrane</keyword>
<dbReference type="eggNOG" id="KOG0157">
    <property type="taxonomic scope" value="Eukaryota"/>
</dbReference>
<dbReference type="InterPro" id="IPR036396">
    <property type="entry name" value="Cyt_P450_sf"/>
</dbReference>
<dbReference type="CDD" id="cd11061">
    <property type="entry name" value="CYP67-like"/>
    <property type="match status" value="1"/>
</dbReference>
<dbReference type="Proteomes" id="UP000007129">
    <property type="component" value="Unassembled WGS sequence"/>
</dbReference>
<dbReference type="InterPro" id="IPR050121">
    <property type="entry name" value="Cytochrome_P450_monoxygenase"/>
</dbReference>